<name>A0A516KIM3_9BACI</name>
<evidence type="ECO:0008006" key="4">
    <source>
        <dbReference type="Google" id="ProtNLM"/>
    </source>
</evidence>
<feature type="transmembrane region" description="Helical" evidence="1">
    <location>
        <begin position="193"/>
        <end position="219"/>
    </location>
</feature>
<gene>
    <name evidence="2" type="ORF">FN924_14285</name>
</gene>
<protein>
    <recommendedName>
        <fullName evidence="4">Yip1 domain-containing protein</fullName>
    </recommendedName>
</protein>
<feature type="transmembrane region" description="Helical" evidence="1">
    <location>
        <begin position="74"/>
        <end position="99"/>
    </location>
</feature>
<organism evidence="2 3">
    <name type="scientific">Radiobacillus deserti</name>
    <dbReference type="NCBI Taxonomy" id="2594883"/>
    <lineage>
        <taxon>Bacteria</taxon>
        <taxon>Bacillati</taxon>
        <taxon>Bacillota</taxon>
        <taxon>Bacilli</taxon>
        <taxon>Bacillales</taxon>
        <taxon>Bacillaceae</taxon>
        <taxon>Radiobacillus</taxon>
    </lineage>
</organism>
<keyword evidence="1" id="KW-0812">Transmembrane</keyword>
<feature type="transmembrane region" description="Helical" evidence="1">
    <location>
        <begin position="111"/>
        <end position="135"/>
    </location>
</feature>
<keyword evidence="1" id="KW-0472">Membrane</keyword>
<dbReference type="Proteomes" id="UP000315215">
    <property type="component" value="Chromosome"/>
</dbReference>
<proteinExistence type="predicted"/>
<dbReference type="KEGG" id="aqt:FN924_14285"/>
<keyword evidence="1" id="KW-1133">Transmembrane helix</keyword>
<keyword evidence="3" id="KW-1185">Reference proteome</keyword>
<dbReference type="AlphaFoldDB" id="A0A516KIM3"/>
<dbReference type="OrthoDB" id="2455856at2"/>
<sequence length="225" mass="26040">MYRIKPFRNLFHPSITLFQLQKAEVVTHMWRSYALTWFLTFLLFLTSSYFGIGTESISGLVVSQSSETFETSKLFFLIGRIVLSILYPALFIFLGAWLFSFILHFPYKKAVAIQFSVFMLTLVEKGITYLTYVLFDLNQVSNPFSFGVISQLYIEIPYWNHFFASITIFQLFLLGILYYVLSQFTTKSKRVVFISVLLFFVLLWVFTALMATIEISGLIEGGILS</sequence>
<accession>A0A516KIM3</accession>
<reference evidence="2 3" key="1">
    <citation type="submission" date="2019-07" db="EMBL/GenBank/DDBJ databases">
        <authorList>
            <person name="Li J."/>
        </authorList>
    </citation>
    <scope>NUCLEOTIDE SEQUENCE [LARGE SCALE GENOMIC DNA]</scope>
    <source>
        <strain evidence="2 3">TKL69</strain>
    </source>
</reference>
<dbReference type="RefSeq" id="WP_143895594.1">
    <property type="nucleotide sequence ID" value="NZ_CP041666.1"/>
</dbReference>
<evidence type="ECO:0000256" key="1">
    <source>
        <dbReference type="SAM" id="Phobius"/>
    </source>
</evidence>
<evidence type="ECO:0000313" key="3">
    <source>
        <dbReference type="Proteomes" id="UP000315215"/>
    </source>
</evidence>
<dbReference type="EMBL" id="CP041666">
    <property type="protein sequence ID" value="QDP41247.1"/>
    <property type="molecule type" value="Genomic_DNA"/>
</dbReference>
<feature type="transmembrane region" description="Helical" evidence="1">
    <location>
        <begin position="34"/>
        <end position="54"/>
    </location>
</feature>
<evidence type="ECO:0000313" key="2">
    <source>
        <dbReference type="EMBL" id="QDP41247.1"/>
    </source>
</evidence>
<feature type="transmembrane region" description="Helical" evidence="1">
    <location>
        <begin position="162"/>
        <end position="181"/>
    </location>
</feature>